<evidence type="ECO:0000256" key="2">
    <source>
        <dbReference type="SAM" id="SignalP"/>
    </source>
</evidence>
<keyword evidence="1" id="KW-0812">Transmembrane</keyword>
<keyword evidence="4" id="KW-1185">Reference proteome</keyword>
<gene>
    <name evidence="3" type="ORF">JMF97_12845</name>
</gene>
<dbReference type="EMBL" id="JAETXL010000004">
    <property type="protein sequence ID" value="MBL6277048.1"/>
    <property type="molecule type" value="Genomic_DNA"/>
</dbReference>
<keyword evidence="2" id="KW-0732">Signal</keyword>
<proteinExistence type="predicted"/>
<name>A0ABS1UL53_9ACTN</name>
<evidence type="ECO:0000313" key="4">
    <source>
        <dbReference type="Proteomes" id="UP000661193"/>
    </source>
</evidence>
<keyword evidence="1" id="KW-1133">Transmembrane helix</keyword>
<feature type="signal peptide" evidence="2">
    <location>
        <begin position="1"/>
        <end position="31"/>
    </location>
</feature>
<evidence type="ECO:0000256" key="1">
    <source>
        <dbReference type="SAM" id="Phobius"/>
    </source>
</evidence>
<dbReference type="Proteomes" id="UP000661193">
    <property type="component" value="Unassembled WGS sequence"/>
</dbReference>
<dbReference type="RefSeq" id="WP_203221776.1">
    <property type="nucleotide sequence ID" value="NZ_JAETXL010000004.1"/>
</dbReference>
<protein>
    <submittedName>
        <fullName evidence="3">LPXTG cell wall anchor domain-containing protein</fullName>
    </submittedName>
</protein>
<accession>A0ABS1UL53</accession>
<keyword evidence="1" id="KW-0472">Membrane</keyword>
<comment type="caution">
    <text evidence="3">The sequence shown here is derived from an EMBL/GenBank/DDBJ whole genome shotgun (WGS) entry which is preliminary data.</text>
</comment>
<organism evidence="3 4">
    <name type="scientific">Micromonospora fiedleri</name>
    <dbReference type="NCBI Taxonomy" id="1157498"/>
    <lineage>
        <taxon>Bacteria</taxon>
        <taxon>Bacillati</taxon>
        <taxon>Actinomycetota</taxon>
        <taxon>Actinomycetes</taxon>
        <taxon>Micromonosporales</taxon>
        <taxon>Micromonosporaceae</taxon>
        <taxon>Micromonospora</taxon>
    </lineage>
</organism>
<dbReference type="NCBIfam" id="TIGR01167">
    <property type="entry name" value="LPXTG_anchor"/>
    <property type="match status" value="1"/>
</dbReference>
<reference evidence="3 4" key="1">
    <citation type="submission" date="2021-01" db="EMBL/GenBank/DDBJ databases">
        <title>Genome sequencing of Micromonospora fiedleri MG-37.</title>
        <authorList>
            <person name="Moreland P.E.J."/>
            <person name="Stach J.E.M."/>
        </authorList>
    </citation>
    <scope>NUCLEOTIDE SEQUENCE [LARGE SCALE GENOMIC DNA]</scope>
    <source>
        <strain evidence="3 4">MG-37</strain>
    </source>
</reference>
<evidence type="ECO:0000313" key="3">
    <source>
        <dbReference type="EMBL" id="MBL6277048.1"/>
    </source>
</evidence>
<feature type="chain" id="PRO_5045048146" evidence="2">
    <location>
        <begin position="32"/>
        <end position="405"/>
    </location>
</feature>
<sequence>MAVGRRWLSRTVAATLLVLAGTALPAGPAAAVDPEPKFAFDLTSTTAPLGVETKRIHLRFTNLTTDETPTAWQFSVRPTDPDSWEKAAVQWPDPRVDTGECDGEPEQFYCHIAAPAHQELIPGPGETTEIPLDIRVRVQDEPYEGSFVVTVHAYWADGRSPEVEKTFPLTIVDEAEADLSVLAPDVKQSVQVDADGKLEATGPLNPGETAAVRYQIVNQGRKAVSGVKVTVGLPEGVTFTAPPEECAIDADGRSAVCTYDTLALVPAAEDTDPRDDVHSAVEVHNLVTVLADTLAPVTLQGGTVQVEGLTEEVVAKSDLVRTKLPANAVAVPAADVDASDNQDGFSVVVAAPRSGGDDDGGNGGGGELPITGSPTTLIAGIGVVLLAGGGLMLLLARRRHRLPHA</sequence>
<feature type="transmembrane region" description="Helical" evidence="1">
    <location>
        <begin position="377"/>
        <end position="396"/>
    </location>
</feature>